<evidence type="ECO:0000313" key="1">
    <source>
        <dbReference type="EMBL" id="WIY46727.1"/>
    </source>
</evidence>
<proteinExistence type="predicted"/>
<dbReference type="Proteomes" id="UP001242732">
    <property type="component" value="Chromosome"/>
</dbReference>
<sequence length="154" mass="17004">MARTFASHTNRPAVEAQRKRDLGLIHQGKSALHWSDDDYRYHLKQLTGKTSAADLDHGARRKVLAHMETLGFKPKSAFKAFDQAAKIRWLWRKLAETGGVRDASDAALLAFVGRTAGMGVADLKFLPVAQASTVIEALKAWLDRAKRAQGAPRV</sequence>
<reference evidence="1 2" key="1">
    <citation type="submission" date="2023-06" db="EMBL/GenBank/DDBJ databases">
        <authorList>
            <person name="Ham H."/>
            <person name="Park D.S."/>
        </authorList>
    </citation>
    <scope>NUCLEOTIDE SEQUENCE [LARGE SCALE GENOMIC DNA]</scope>
    <source>
        <strain evidence="1 2">KACC 17005</strain>
    </source>
</reference>
<organism evidence="1 2">
    <name type="scientific">Paracidovorax citrulli</name>
    <name type="common">Acidovorax citrulli</name>
    <dbReference type="NCBI Taxonomy" id="80869"/>
    <lineage>
        <taxon>Bacteria</taxon>
        <taxon>Pseudomonadati</taxon>
        <taxon>Pseudomonadota</taxon>
        <taxon>Betaproteobacteria</taxon>
        <taxon>Burkholderiales</taxon>
        <taxon>Comamonadaceae</taxon>
        <taxon>Paracidovorax</taxon>
    </lineage>
</organism>
<dbReference type="EMBL" id="CP127363">
    <property type="protein sequence ID" value="WIY46727.1"/>
    <property type="molecule type" value="Genomic_DNA"/>
</dbReference>
<dbReference type="InterPro" id="IPR009363">
    <property type="entry name" value="Phage_Mu_Gp16"/>
</dbReference>
<gene>
    <name evidence="1" type="ORF">QRO08_12730</name>
</gene>
<name>A0ABY9AIM5_PARCI</name>
<keyword evidence="2" id="KW-1185">Reference proteome</keyword>
<protein>
    <submittedName>
        <fullName evidence="1">Regulatory protein GemA</fullName>
    </submittedName>
</protein>
<accession>A0ABY9AIM5</accession>
<evidence type="ECO:0000313" key="2">
    <source>
        <dbReference type="Proteomes" id="UP001242732"/>
    </source>
</evidence>
<dbReference type="Pfam" id="PF06252">
    <property type="entry name" value="GemA"/>
    <property type="match status" value="1"/>
</dbReference>
<dbReference type="RefSeq" id="WP_011796008.1">
    <property type="nucleotide sequence ID" value="NZ_CP023687.1"/>
</dbReference>